<dbReference type="RefSeq" id="WP_081141870.1">
    <property type="nucleotide sequence ID" value="NZ_MWUE01000033.1"/>
</dbReference>
<protein>
    <submittedName>
        <fullName evidence="3">Hydrolase</fullName>
    </submittedName>
</protein>
<keyword evidence="4" id="KW-1185">Reference proteome</keyword>
<dbReference type="Gene3D" id="3.40.50.1820">
    <property type="entry name" value="alpha/beta hydrolase"/>
    <property type="match status" value="1"/>
</dbReference>
<dbReference type="SUPFAM" id="SSF53474">
    <property type="entry name" value="alpha/beta-Hydrolases"/>
    <property type="match status" value="1"/>
</dbReference>
<accession>A0A1V9D9T5</accession>
<dbReference type="PANTHER" id="PTHR43329">
    <property type="entry name" value="EPOXIDE HYDROLASE"/>
    <property type="match status" value="1"/>
</dbReference>
<sequence>MSAIQHHYAQVNALRLHYLSAGDPQREPLLLLAGFPQSSYAWRGVMPLLAQRFYVIAPDLPGQGDSDLPLEGFDTASLARQTEALLTHLALPQVCLVGHDIGAWVAFALAAQFPARVKKLALLDAGIPGVTLPDALPVTAESAWKTWHFAFHLVADLPETLIAGREADYLDWFLRRKAANPQVFDAAAMQEYLRIFTRPGALRAGLAYYRAVAQSAAQNRAHLQQGRLAMPLLAISAAQGSIADMAAPLRPFAQQVSGVTIEQCGHFIPEEQPAALAQHLHAFF</sequence>
<organism evidence="3 4">
    <name type="scientific">Pantoea latae</name>
    <dbReference type="NCBI Taxonomy" id="1964541"/>
    <lineage>
        <taxon>Bacteria</taxon>
        <taxon>Pseudomonadati</taxon>
        <taxon>Pseudomonadota</taxon>
        <taxon>Gammaproteobacteria</taxon>
        <taxon>Enterobacterales</taxon>
        <taxon>Erwiniaceae</taxon>
        <taxon>Pantoea</taxon>
    </lineage>
</organism>
<gene>
    <name evidence="3" type="ORF">B2J69_20600</name>
</gene>
<feature type="domain" description="AB hydrolase-1" evidence="2">
    <location>
        <begin position="28"/>
        <end position="272"/>
    </location>
</feature>
<dbReference type="PRINTS" id="PR00412">
    <property type="entry name" value="EPOXHYDRLASE"/>
</dbReference>
<evidence type="ECO:0000259" key="2">
    <source>
        <dbReference type="Pfam" id="PF00561"/>
    </source>
</evidence>
<dbReference type="EMBL" id="MWUE01000033">
    <property type="protein sequence ID" value="OQP30641.1"/>
    <property type="molecule type" value="Genomic_DNA"/>
</dbReference>
<dbReference type="InterPro" id="IPR000639">
    <property type="entry name" value="Epox_hydrolase-like"/>
</dbReference>
<dbReference type="Proteomes" id="UP000192769">
    <property type="component" value="Unassembled WGS sequence"/>
</dbReference>
<evidence type="ECO:0000256" key="1">
    <source>
        <dbReference type="ARBA" id="ARBA00022801"/>
    </source>
</evidence>
<dbReference type="Pfam" id="PF00561">
    <property type="entry name" value="Abhydrolase_1"/>
    <property type="match status" value="1"/>
</dbReference>
<reference evidence="3 4" key="1">
    <citation type="submission" date="2017-02" db="EMBL/GenBank/DDBJ databases">
        <title>Whole genome shotgun sequence of Pantoea agglomerans strain AS1 isolated from a cycad, Zamia floridana in Central Florida, USA.</title>
        <authorList>
            <person name="Lata P."/>
            <person name="Govindarajan S."/>
            <person name="Qi F."/>
            <person name="Li J.-L."/>
            <person name="Maurya S.K."/>
            <person name="Sahoo M.K."/>
        </authorList>
    </citation>
    <scope>NUCLEOTIDE SEQUENCE [LARGE SCALE GENOMIC DNA]</scope>
    <source>
        <strain evidence="3 4">AS1</strain>
    </source>
</reference>
<name>A0A1V9D9T5_9GAMM</name>
<dbReference type="InterPro" id="IPR000073">
    <property type="entry name" value="AB_hydrolase_1"/>
</dbReference>
<dbReference type="GO" id="GO:0016787">
    <property type="term" value="F:hydrolase activity"/>
    <property type="evidence" value="ECO:0007669"/>
    <property type="project" value="UniProtKB-KW"/>
</dbReference>
<dbReference type="PRINTS" id="PR00111">
    <property type="entry name" value="ABHYDROLASE"/>
</dbReference>
<proteinExistence type="predicted"/>
<dbReference type="OrthoDB" id="9780765at2"/>
<dbReference type="InterPro" id="IPR029058">
    <property type="entry name" value="AB_hydrolase_fold"/>
</dbReference>
<dbReference type="AlphaFoldDB" id="A0A1V9D9T5"/>
<keyword evidence="1 3" id="KW-0378">Hydrolase</keyword>
<evidence type="ECO:0000313" key="4">
    <source>
        <dbReference type="Proteomes" id="UP000192769"/>
    </source>
</evidence>
<evidence type="ECO:0000313" key="3">
    <source>
        <dbReference type="EMBL" id="OQP30641.1"/>
    </source>
</evidence>
<comment type="caution">
    <text evidence="3">The sequence shown here is derived from an EMBL/GenBank/DDBJ whole genome shotgun (WGS) entry which is preliminary data.</text>
</comment>